<dbReference type="STRING" id="537013.CLOSTMETH_02432"/>
<gene>
    <name evidence="1" type="ORF">CLOSTMETH_02432</name>
</gene>
<reference evidence="1 2" key="2">
    <citation type="submission" date="2009-02" db="EMBL/GenBank/DDBJ databases">
        <title>Draft genome sequence of Clostridium methylpentosum (DSM 5476).</title>
        <authorList>
            <person name="Sudarsanam P."/>
            <person name="Ley R."/>
            <person name="Guruge J."/>
            <person name="Turnbaugh P.J."/>
            <person name="Mahowald M."/>
            <person name="Liep D."/>
            <person name="Gordon J."/>
        </authorList>
    </citation>
    <scope>NUCLEOTIDE SEQUENCE [LARGE SCALE GENOMIC DNA]</scope>
    <source>
        <strain evidence="1 2">DSM 5476</strain>
    </source>
</reference>
<dbReference type="AlphaFoldDB" id="C0EEZ3"/>
<dbReference type="Proteomes" id="UP000003340">
    <property type="component" value="Unassembled WGS sequence"/>
</dbReference>
<accession>C0EEZ3</accession>
<comment type="caution">
    <text evidence="1">The sequence shown here is derived from an EMBL/GenBank/DDBJ whole genome shotgun (WGS) entry which is preliminary data.</text>
</comment>
<reference evidence="1 2" key="1">
    <citation type="submission" date="2009-01" db="EMBL/GenBank/DDBJ databases">
        <authorList>
            <person name="Fulton L."/>
            <person name="Clifton S."/>
            <person name="Fulton B."/>
            <person name="Xu J."/>
            <person name="Minx P."/>
            <person name="Pepin K.H."/>
            <person name="Johnson M."/>
            <person name="Bhonagiri V."/>
            <person name="Nash W.E."/>
            <person name="Mardis E.R."/>
            <person name="Wilson R.K."/>
        </authorList>
    </citation>
    <scope>NUCLEOTIDE SEQUENCE [LARGE SCALE GENOMIC DNA]</scope>
    <source>
        <strain evidence="1 2">DSM 5476</strain>
    </source>
</reference>
<name>C0EEZ3_9FIRM</name>
<proteinExistence type="predicted"/>
<dbReference type="HOGENOM" id="CLU_3214512_0_0_9"/>
<keyword evidence="2" id="KW-1185">Reference proteome</keyword>
<evidence type="ECO:0000313" key="1">
    <source>
        <dbReference type="EMBL" id="EEG29965.1"/>
    </source>
</evidence>
<sequence length="44" mass="4907">MVSPAKRPKNGPSGSQERGIYDAVFQKARFPLTSLMRKLLVFPS</sequence>
<evidence type="ECO:0000313" key="2">
    <source>
        <dbReference type="Proteomes" id="UP000003340"/>
    </source>
</evidence>
<organism evidence="1 2">
    <name type="scientific">[Clostridium] methylpentosum DSM 5476</name>
    <dbReference type="NCBI Taxonomy" id="537013"/>
    <lineage>
        <taxon>Bacteria</taxon>
        <taxon>Bacillati</taxon>
        <taxon>Bacillota</taxon>
        <taxon>Clostridia</taxon>
        <taxon>Eubacteriales</taxon>
        <taxon>Oscillospiraceae</taxon>
        <taxon>Oscillospiraceae incertae sedis</taxon>
    </lineage>
</organism>
<protein>
    <submittedName>
        <fullName evidence="1">Uncharacterized protein</fullName>
    </submittedName>
</protein>
<dbReference type="EMBL" id="ACEC01000081">
    <property type="protein sequence ID" value="EEG29965.1"/>
    <property type="molecule type" value="Genomic_DNA"/>
</dbReference>